<keyword evidence="3" id="KW-0479">Metal-binding</keyword>
<evidence type="ECO:0000256" key="8">
    <source>
        <dbReference type="PROSITE-ProRule" id="PRU00175"/>
    </source>
</evidence>
<keyword evidence="4 8" id="KW-0863">Zinc-finger</keyword>
<comment type="caution">
    <text evidence="12">The sequence shown here is derived from an EMBL/GenBank/DDBJ whole genome shotgun (WGS) entry which is preliminary data.</text>
</comment>
<dbReference type="GO" id="GO:0016020">
    <property type="term" value="C:membrane"/>
    <property type="evidence" value="ECO:0007669"/>
    <property type="project" value="UniProtKB-SubCell"/>
</dbReference>
<dbReference type="GO" id="GO:0005829">
    <property type="term" value="C:cytosol"/>
    <property type="evidence" value="ECO:0007669"/>
    <property type="project" value="TreeGrafter"/>
</dbReference>
<dbReference type="GO" id="GO:0008270">
    <property type="term" value="F:zinc ion binding"/>
    <property type="evidence" value="ECO:0007669"/>
    <property type="project" value="UniProtKB-KW"/>
</dbReference>
<feature type="transmembrane region" description="Helical" evidence="9">
    <location>
        <begin position="229"/>
        <end position="247"/>
    </location>
</feature>
<dbReference type="EMBL" id="CADEPM010000006">
    <property type="protein sequence ID" value="CAB3407718.1"/>
    <property type="molecule type" value="Genomic_DNA"/>
</dbReference>
<dbReference type="SUPFAM" id="SSF57850">
    <property type="entry name" value="RING/U-box"/>
    <property type="match status" value="1"/>
</dbReference>
<dbReference type="PROSITE" id="PS51140">
    <property type="entry name" value="CUE"/>
    <property type="match status" value="1"/>
</dbReference>
<dbReference type="AlphaFoldDB" id="A0A8S1EVQ7"/>
<protein>
    <recommendedName>
        <fullName evidence="14">RING-type domain-containing protein</fullName>
    </recommendedName>
</protein>
<feature type="domain" description="CUE" evidence="11">
    <location>
        <begin position="453"/>
        <end position="495"/>
    </location>
</feature>
<feature type="transmembrane region" description="Helical" evidence="9">
    <location>
        <begin position="289"/>
        <end position="307"/>
    </location>
</feature>
<dbReference type="SMART" id="SM00184">
    <property type="entry name" value="RING"/>
    <property type="match status" value="1"/>
</dbReference>
<dbReference type="GO" id="GO:0061630">
    <property type="term" value="F:ubiquitin protein ligase activity"/>
    <property type="evidence" value="ECO:0007669"/>
    <property type="project" value="TreeGrafter"/>
</dbReference>
<dbReference type="PROSITE" id="PS50089">
    <property type="entry name" value="ZF_RING_2"/>
    <property type="match status" value="1"/>
</dbReference>
<feature type="domain" description="RING-type" evidence="10">
    <location>
        <begin position="347"/>
        <end position="385"/>
    </location>
</feature>
<evidence type="ECO:0000313" key="12">
    <source>
        <dbReference type="EMBL" id="CAB3407718.1"/>
    </source>
</evidence>
<dbReference type="PANTHER" id="PTHR15067:SF5">
    <property type="entry name" value="E3 UBIQUITIN-PROTEIN LIGASE AMFR"/>
    <property type="match status" value="1"/>
</dbReference>
<dbReference type="Pfam" id="PF02845">
    <property type="entry name" value="CUE"/>
    <property type="match status" value="1"/>
</dbReference>
<feature type="transmembrane region" description="Helical" evidence="9">
    <location>
        <begin position="160"/>
        <end position="179"/>
    </location>
</feature>
<feature type="transmembrane region" description="Helical" evidence="9">
    <location>
        <begin position="29"/>
        <end position="51"/>
    </location>
</feature>
<feature type="transmembrane region" description="Helical" evidence="9">
    <location>
        <begin position="99"/>
        <end position="122"/>
    </location>
</feature>
<evidence type="ECO:0000256" key="5">
    <source>
        <dbReference type="ARBA" id="ARBA00022833"/>
    </source>
</evidence>
<dbReference type="GO" id="GO:0000151">
    <property type="term" value="C:ubiquitin ligase complex"/>
    <property type="evidence" value="ECO:0007669"/>
    <property type="project" value="TreeGrafter"/>
</dbReference>
<evidence type="ECO:0008006" key="14">
    <source>
        <dbReference type="Google" id="ProtNLM"/>
    </source>
</evidence>
<dbReference type="Gene3D" id="3.30.40.10">
    <property type="entry name" value="Zinc/RING finger domain, C3HC4 (zinc finger)"/>
    <property type="match status" value="1"/>
</dbReference>
<proteinExistence type="predicted"/>
<evidence type="ECO:0000256" key="1">
    <source>
        <dbReference type="ARBA" id="ARBA00004141"/>
    </source>
</evidence>
<evidence type="ECO:0000256" key="3">
    <source>
        <dbReference type="ARBA" id="ARBA00022723"/>
    </source>
</evidence>
<evidence type="ECO:0000256" key="6">
    <source>
        <dbReference type="ARBA" id="ARBA00022989"/>
    </source>
</evidence>
<name>A0A8S1EVQ7_9PELO</name>
<dbReference type="Gene3D" id="1.10.8.10">
    <property type="entry name" value="DNA helicase RuvA subunit, C-terminal domain"/>
    <property type="match status" value="1"/>
</dbReference>
<dbReference type="Pfam" id="PF13639">
    <property type="entry name" value="zf-RING_2"/>
    <property type="match status" value="1"/>
</dbReference>
<dbReference type="Proteomes" id="UP000494206">
    <property type="component" value="Unassembled WGS sequence"/>
</dbReference>
<dbReference type="GO" id="GO:0006511">
    <property type="term" value="P:ubiquitin-dependent protein catabolic process"/>
    <property type="evidence" value="ECO:0007669"/>
    <property type="project" value="TreeGrafter"/>
</dbReference>
<dbReference type="GO" id="GO:0005783">
    <property type="term" value="C:endoplasmic reticulum"/>
    <property type="evidence" value="ECO:0007669"/>
    <property type="project" value="TreeGrafter"/>
</dbReference>
<evidence type="ECO:0000256" key="9">
    <source>
        <dbReference type="SAM" id="Phobius"/>
    </source>
</evidence>
<dbReference type="GO" id="GO:0030968">
    <property type="term" value="P:endoplasmic reticulum unfolded protein response"/>
    <property type="evidence" value="ECO:0007669"/>
    <property type="project" value="TreeGrafter"/>
</dbReference>
<keyword evidence="2 9" id="KW-0812">Transmembrane</keyword>
<reference evidence="12 13" key="1">
    <citation type="submission" date="2020-04" db="EMBL/GenBank/DDBJ databases">
        <authorList>
            <person name="Laetsch R D."/>
            <person name="Stevens L."/>
            <person name="Kumar S."/>
            <person name="Blaxter L. M."/>
        </authorList>
    </citation>
    <scope>NUCLEOTIDE SEQUENCE [LARGE SCALE GENOMIC DNA]</scope>
</reference>
<evidence type="ECO:0000256" key="7">
    <source>
        <dbReference type="ARBA" id="ARBA00023136"/>
    </source>
</evidence>
<evidence type="ECO:0000259" key="11">
    <source>
        <dbReference type="PROSITE" id="PS51140"/>
    </source>
</evidence>
<evidence type="ECO:0000256" key="4">
    <source>
        <dbReference type="ARBA" id="ARBA00022771"/>
    </source>
</evidence>
<dbReference type="OrthoDB" id="3824970at2759"/>
<keyword evidence="7 9" id="KW-0472">Membrane</keyword>
<keyword evidence="6 9" id="KW-1133">Transmembrane helix</keyword>
<keyword evidence="13" id="KW-1185">Reference proteome</keyword>
<evidence type="ECO:0000259" key="10">
    <source>
        <dbReference type="PROSITE" id="PS50089"/>
    </source>
</evidence>
<keyword evidence="5" id="KW-0862">Zinc</keyword>
<dbReference type="InterPro" id="IPR001841">
    <property type="entry name" value="Znf_RING"/>
</dbReference>
<organism evidence="12 13">
    <name type="scientific">Caenorhabditis bovis</name>
    <dbReference type="NCBI Taxonomy" id="2654633"/>
    <lineage>
        <taxon>Eukaryota</taxon>
        <taxon>Metazoa</taxon>
        <taxon>Ecdysozoa</taxon>
        <taxon>Nematoda</taxon>
        <taxon>Chromadorea</taxon>
        <taxon>Rhabditida</taxon>
        <taxon>Rhabditina</taxon>
        <taxon>Rhabditomorpha</taxon>
        <taxon>Rhabditoidea</taxon>
        <taxon>Rhabditidae</taxon>
        <taxon>Peloderinae</taxon>
        <taxon>Caenorhabditis</taxon>
    </lineage>
</organism>
<dbReference type="SMART" id="SM00546">
    <property type="entry name" value="CUE"/>
    <property type="match status" value="1"/>
</dbReference>
<gene>
    <name evidence="12" type="ORF">CBOVIS_LOCUS9602</name>
</gene>
<dbReference type="InterPro" id="IPR003892">
    <property type="entry name" value="CUE"/>
</dbReference>
<dbReference type="GO" id="GO:0070936">
    <property type="term" value="P:protein K48-linked ubiquitination"/>
    <property type="evidence" value="ECO:0007669"/>
    <property type="project" value="TreeGrafter"/>
</dbReference>
<comment type="subcellular location">
    <subcellularLocation>
        <location evidence="1">Membrane</location>
        <topology evidence="1">Multi-pass membrane protein</topology>
    </subcellularLocation>
</comment>
<feature type="transmembrane region" description="Helical" evidence="9">
    <location>
        <begin position="200"/>
        <end position="223"/>
    </location>
</feature>
<accession>A0A8S1EVQ7</accession>
<dbReference type="GO" id="GO:0043130">
    <property type="term" value="F:ubiquitin binding"/>
    <property type="evidence" value="ECO:0007669"/>
    <property type="project" value="InterPro"/>
</dbReference>
<dbReference type="CDD" id="cd14421">
    <property type="entry name" value="CUE_AMFR"/>
    <property type="match status" value="1"/>
</dbReference>
<sequence length="582" mass="65855">MNAAAARRRESPIGIVNFLSKSNFPSLNAYIALSLVITLIATGTIATAFHSQPELRTLIKEELRNHTRLSKTFGLDLEYLSTLTSFQVVHYVLSDSTLIWVAINSYFAFLAIISKLMIRVVFKELSRQEEALARHAFFSYTLLSIVYLSVITGPQKSQRVLPWMVWTGICGFISNLQFITCQRLRYISPSCGQGGLKMSFLSLVIFFISLLMSILVLRFHSLISWQPAILLYIDCLLAIVRSSYILFRCISSSRVFSFNPDSVRYFNYWLELGSNITCDFLQMINYAQLLLVSPGFNLTCLFFLYHIKLSYHLIADQLSRHRGHKRIFAHIEATYPCVKCENSDDRCVVCWELLGQSRRLPCSHQFHDWCLMWWMAQDSSCPTCRTVIPSPLDEPSTAAAATPAAAAERNDSNVTFRFNGGNFAFVRLPAFTIEISTGLGPLFGRAPEPTEEQLQAMLEQVREVVPQTSTELIMADLRASGSAQSTIENILEGRVGFGGTNQLLPDVLDSEELDSEADGEFDESIDSTISTLDDRERTWTKGEPTEEMTYFELQRQKMIEKYRKKYLASSKGADLRAKGIVE</sequence>
<evidence type="ECO:0000313" key="13">
    <source>
        <dbReference type="Proteomes" id="UP000494206"/>
    </source>
</evidence>
<dbReference type="PANTHER" id="PTHR15067">
    <property type="entry name" value="E3 UBIQUITIN-PROTEIN LIGASE RNF8"/>
    <property type="match status" value="1"/>
</dbReference>
<feature type="transmembrane region" description="Helical" evidence="9">
    <location>
        <begin position="134"/>
        <end position="154"/>
    </location>
</feature>
<dbReference type="InterPro" id="IPR013083">
    <property type="entry name" value="Znf_RING/FYVE/PHD"/>
</dbReference>
<evidence type="ECO:0000256" key="2">
    <source>
        <dbReference type="ARBA" id="ARBA00022692"/>
    </source>
</evidence>